<proteinExistence type="predicted"/>
<accession>A0A828Z733</accession>
<evidence type="ECO:0000313" key="2">
    <source>
        <dbReference type="Proteomes" id="UP000001338"/>
    </source>
</evidence>
<reference evidence="1 2" key="1">
    <citation type="submission" date="2012-10" db="EMBL/GenBank/DDBJ databases">
        <authorList>
            <person name="Harkins D.M."/>
            <person name="Durkin A.S."/>
            <person name="Brinkac L.M."/>
            <person name="Haft D.H."/>
            <person name="Selengut J.D."/>
            <person name="Sanka R."/>
            <person name="DePew J."/>
            <person name="Purushe J."/>
            <person name="Whelen A.C."/>
            <person name="Vinetz J.M."/>
            <person name="Sutton G.G."/>
            <person name="Nierman W.C."/>
            <person name="Fouts D.E."/>
        </authorList>
    </citation>
    <scope>NUCLEOTIDE SEQUENCE [LARGE SCALE GENOMIC DNA]</scope>
    <source>
        <strain evidence="1 2">2006001853</strain>
    </source>
</reference>
<dbReference type="EMBL" id="AFLV02000013">
    <property type="protein sequence ID" value="EKR65773.1"/>
    <property type="molecule type" value="Genomic_DNA"/>
</dbReference>
<gene>
    <name evidence="1" type="ORF">LEP1GSC036_2589</name>
</gene>
<dbReference type="Proteomes" id="UP000001338">
    <property type="component" value="Unassembled WGS sequence"/>
</dbReference>
<comment type="caution">
    <text evidence="1">The sequence shown here is derived from an EMBL/GenBank/DDBJ whole genome shotgun (WGS) entry which is preliminary data.</text>
</comment>
<organism evidence="1 2">
    <name type="scientific">Leptospira weilii str. 2006001853</name>
    <dbReference type="NCBI Taxonomy" id="1001589"/>
    <lineage>
        <taxon>Bacteria</taxon>
        <taxon>Pseudomonadati</taxon>
        <taxon>Spirochaetota</taxon>
        <taxon>Spirochaetia</taxon>
        <taxon>Leptospirales</taxon>
        <taxon>Leptospiraceae</taxon>
        <taxon>Leptospira</taxon>
    </lineage>
</organism>
<evidence type="ECO:0000313" key="1">
    <source>
        <dbReference type="EMBL" id="EKR65773.1"/>
    </source>
</evidence>
<sequence>MNPFSTKATGLREPELITFDNTNNLTDNSIGQPVIVSGEMTVSLAPNGSKFDGFVSSIDKKSVTVQIEGSFESSYSGNVPSYGRDTLASDGNGAIKKDVGGDVFLVLSIDTNAKRVSFIRL</sequence>
<name>A0A828Z733_9LEPT</name>
<protein>
    <submittedName>
        <fullName evidence="1">Uncharacterized protein</fullName>
    </submittedName>
</protein>
<dbReference type="AlphaFoldDB" id="A0A828Z733"/>
<dbReference type="RefSeq" id="WP_004498852.1">
    <property type="nucleotide sequence ID" value="NZ_AFLV02000013.1"/>
</dbReference>